<proteinExistence type="predicted"/>
<dbReference type="Proteomes" id="UP001227268">
    <property type="component" value="Unassembled WGS sequence"/>
</dbReference>
<dbReference type="EMBL" id="JASBWT010000027">
    <property type="protein sequence ID" value="KAJ9094096.1"/>
    <property type="molecule type" value="Genomic_DNA"/>
</dbReference>
<gene>
    <name evidence="1" type="ORF">QFC21_006197</name>
</gene>
<reference evidence="1" key="1">
    <citation type="submission" date="2023-04" db="EMBL/GenBank/DDBJ databases">
        <title>Draft Genome sequencing of Naganishia species isolated from polar environments using Oxford Nanopore Technology.</title>
        <authorList>
            <person name="Leo P."/>
            <person name="Venkateswaran K."/>
        </authorList>
    </citation>
    <scope>NUCLEOTIDE SEQUENCE</scope>
    <source>
        <strain evidence="1">MNA-CCFEE 5423</strain>
    </source>
</reference>
<keyword evidence="2" id="KW-1185">Reference proteome</keyword>
<comment type="caution">
    <text evidence="1">The sequence shown here is derived from an EMBL/GenBank/DDBJ whole genome shotgun (WGS) entry which is preliminary data.</text>
</comment>
<evidence type="ECO:0000313" key="1">
    <source>
        <dbReference type="EMBL" id="KAJ9094096.1"/>
    </source>
</evidence>
<protein>
    <submittedName>
        <fullName evidence="1">Uncharacterized protein</fullName>
    </submittedName>
</protein>
<evidence type="ECO:0000313" key="2">
    <source>
        <dbReference type="Proteomes" id="UP001227268"/>
    </source>
</evidence>
<organism evidence="1 2">
    <name type="scientific">Naganishia friedmannii</name>
    <dbReference type="NCBI Taxonomy" id="89922"/>
    <lineage>
        <taxon>Eukaryota</taxon>
        <taxon>Fungi</taxon>
        <taxon>Dikarya</taxon>
        <taxon>Basidiomycota</taxon>
        <taxon>Agaricomycotina</taxon>
        <taxon>Tremellomycetes</taxon>
        <taxon>Filobasidiales</taxon>
        <taxon>Filobasidiaceae</taxon>
        <taxon>Naganishia</taxon>
    </lineage>
</organism>
<name>A0ACC2V5H2_9TREE</name>
<sequence length="1053" mass="116017">MPIAISQNQPGNQFHFSSITQMVEVRAQETPDFPIIAVPDRNFQFRRYTYRDIDDGANRLAHYYTSLGVKPRSQGDATSSIVTAMLAPSSIDYAINELAFAKMGHTTLFLSTNNSIPALTHLLRATDTSTLVVHPSLIENAKGAIAELVMDVTNQSCQLVDIADKSLWDNDESAKPYPRALTPEQEGPLPVFIVHSSGSTGFPKPIILSHKASAYNFSGTGFGLQAFTTLPLYHNHGHSCFYRAIHGRKLLSLFPSELPLTTANIIAALENADHTEGFYVVPYVLKLLGESEAGIRLLQAFKIVTYGGAACPDELGDRLVREHGVRLVGHYGMTEVGQLGTSLRDFDIDKDWNYVRFSGPHVSSGVINYLKFELQADGTFELIVLDGWGGKVRSNRPDNSYSSSDLFVPHPSIEGAYKFIGRIDDTLTLVNGEKCQPTGVELSLKGDSPYISEAVVFGIARPHIGALLLPTERGAELLKEEDGESQFFKAIWPIIEKANVEAPSHGKLLPEMLIILPEDTELPRADKASIIRPKVYKLFESEISDIYVRYERGEAYIPGQKVTKQKLTDINLEEYLVQEIGRCSKSSSQLELDTDFFEFGINSLQAAVIRSTIQKELDLGGKTLSSNIVFENPTVTQLASYLNKIVSGDDSQLSKDESQMAKMRELVAKYSNFAEVPVAKGRKTDQRTVVLTGATGSLGAHLLHQLLEQKDVERVICLVRAKNDQDALKRVEESLQIRTLPSLKQRADKAVMAYPSDLSLPDLGLGQERYGAVRQVVTDIIANAWAVNFTLNVESFENGNIKAIYNLLNLAITSQSGAPANLFFSSSISAVAAHTGLVNAEAISVNPVDAQAMGYARSKWVAENLVALAARTRGIRSESLRIGQMVGDTIHGVWNETEAISLQLKSAQTISAMPDLDETLSWLPVDLAAKSIMEVMSSPQHQPLWHILNSSTQTSWTTVWTALKAAGVDFEVVSKREWINRLRQSDPDVTVNPTYKLVDFFGNKYDHDVVTKRAAYSTEQTAKASPTIASAPFVDENIIGKFVEAWRKTGFLL</sequence>
<accession>A0ACC2V5H2</accession>